<name>A0ABX0JY24_9PROT</name>
<feature type="transmembrane region" description="Helical" evidence="7">
    <location>
        <begin position="146"/>
        <end position="164"/>
    </location>
</feature>
<keyword evidence="5 7" id="KW-1133">Transmembrane helix</keyword>
<feature type="transmembrane region" description="Helical" evidence="7">
    <location>
        <begin position="542"/>
        <end position="564"/>
    </location>
</feature>
<keyword evidence="6 7" id="KW-0472">Membrane</keyword>
<gene>
    <name evidence="8" type="ORF">GOB81_03905</name>
</gene>
<evidence type="ECO:0000256" key="2">
    <source>
        <dbReference type="ARBA" id="ARBA00022448"/>
    </source>
</evidence>
<evidence type="ECO:0000256" key="5">
    <source>
        <dbReference type="ARBA" id="ARBA00022989"/>
    </source>
</evidence>
<dbReference type="EMBL" id="WOSY01000003">
    <property type="protein sequence ID" value="NHN87777.1"/>
    <property type="molecule type" value="Genomic_DNA"/>
</dbReference>
<dbReference type="PANTHER" id="PTHR30509:SF9">
    <property type="entry name" value="MULTIDRUG RESISTANCE PROTEIN MDTO"/>
    <property type="match status" value="1"/>
</dbReference>
<evidence type="ECO:0000313" key="9">
    <source>
        <dbReference type="Proteomes" id="UP000631653"/>
    </source>
</evidence>
<dbReference type="PANTHER" id="PTHR30509">
    <property type="entry name" value="P-HYDROXYBENZOIC ACID EFFLUX PUMP SUBUNIT-RELATED"/>
    <property type="match status" value="1"/>
</dbReference>
<reference evidence="8 9" key="1">
    <citation type="journal article" date="2020" name="Int. J. Syst. Evol. Microbiol.">
        <title>Novel acetic acid bacteria from cider fermentations: Acetobacter conturbans sp. nov. and Acetobacter fallax sp. nov.</title>
        <authorList>
            <person name="Sombolestani A.S."/>
            <person name="Cleenwerck I."/>
            <person name="Cnockaert M."/>
            <person name="Borremans W."/>
            <person name="Wieme A.D."/>
            <person name="De Vuyst L."/>
            <person name="Vandamme P."/>
        </authorList>
    </citation>
    <scope>NUCLEOTIDE SEQUENCE [LARGE SCALE GENOMIC DNA]</scope>
    <source>
        <strain evidence="8 9">LMG 1627</strain>
    </source>
</reference>
<dbReference type="Pfam" id="PF04632">
    <property type="entry name" value="FUSC"/>
    <property type="match status" value="1"/>
</dbReference>
<feature type="transmembrane region" description="Helical" evidence="7">
    <location>
        <begin position="463"/>
        <end position="482"/>
    </location>
</feature>
<comment type="caution">
    <text evidence="8">The sequence shown here is derived from an EMBL/GenBank/DDBJ whole genome shotgun (WGS) entry which is preliminary data.</text>
</comment>
<evidence type="ECO:0000256" key="6">
    <source>
        <dbReference type="ARBA" id="ARBA00023136"/>
    </source>
</evidence>
<evidence type="ECO:0000313" key="8">
    <source>
        <dbReference type="EMBL" id="NHN87777.1"/>
    </source>
</evidence>
<dbReference type="RefSeq" id="WP_173569076.1">
    <property type="nucleotide sequence ID" value="NZ_WOSY01000003.1"/>
</dbReference>
<dbReference type="Proteomes" id="UP000631653">
    <property type="component" value="Unassembled WGS sequence"/>
</dbReference>
<evidence type="ECO:0000256" key="1">
    <source>
        <dbReference type="ARBA" id="ARBA00004651"/>
    </source>
</evidence>
<sequence>MPALPGIPLFVLKRVSFLSHLRPIKRPGESRNQAFRWLYAPSPASLGFAVRTSCAALLALVIAMWMELDDPQWAAMTVWIVAQGSRGESLSKSRWRLVGTAIGVIMSITLISAFPQSPWLFFPALGLWLGMCCMLATLVHNFRSYALVLAGYTTAIIALGAVPNPDNVFMVAMSRATYIVLGIVCEALLAGLFAHNLAETARLNMRQKLKSALSSVSEAIANLLEGQQAALVQSRSLFGPLLSINDQIEFSEVEMGPHGHEGDHARAALASVSVLLSRGLGMAVRLQSLQKIQPVFERTALLTRTFLEGVPSRLETDEEIEDLRHDLALLRSECRQRIVDALTEEIAIGDQTGKDPRIPVLLDQRILHNALDELLTELDVALSEFEASHTIVRGDHFRFRLQSHRDWREASYNGIRAAVATISAGLLWEITAWPTGLGFVTFVALVCGLFATRENPVLATTNFLKGSIWAAGVSFFLVFLVVPSLSEYEMLIAALFIPMVAGGLAARNSATALHAAAYTLLLPNFVHTWNQGRWNEVQWFNSTGAVLLGVAFAVAIFRLVLPFNASDERWRMRRAMLQDLRTLAVADPIPLTQAWTARNIDRFARVIRHAGPTPSPTIEGYLQGTLAAMTIGLNIIRLRNVLAREQIPAQARQVLMATMNRMSQFTGKYDRASTTARRATAILRQIEAREENISTRIELTRAIAYLIVVSHELDANRVFLDASKRFKVQD</sequence>
<keyword evidence="4 7" id="KW-0812">Transmembrane</keyword>
<feature type="transmembrane region" description="Helical" evidence="7">
    <location>
        <begin position="176"/>
        <end position="198"/>
    </location>
</feature>
<evidence type="ECO:0000256" key="3">
    <source>
        <dbReference type="ARBA" id="ARBA00022475"/>
    </source>
</evidence>
<evidence type="ECO:0000256" key="7">
    <source>
        <dbReference type="SAM" id="Phobius"/>
    </source>
</evidence>
<protein>
    <submittedName>
        <fullName evidence="8">FUSC family protein</fullName>
    </submittedName>
</protein>
<keyword evidence="9" id="KW-1185">Reference proteome</keyword>
<keyword evidence="3" id="KW-1003">Cell membrane</keyword>
<feature type="transmembrane region" description="Helical" evidence="7">
    <location>
        <begin position="120"/>
        <end position="139"/>
    </location>
</feature>
<keyword evidence="2" id="KW-0813">Transport</keyword>
<organism evidence="8 9">
    <name type="scientific">Acetobacter conturbans</name>
    <dbReference type="NCBI Taxonomy" id="1737472"/>
    <lineage>
        <taxon>Bacteria</taxon>
        <taxon>Pseudomonadati</taxon>
        <taxon>Pseudomonadota</taxon>
        <taxon>Alphaproteobacteria</taxon>
        <taxon>Acetobacterales</taxon>
        <taxon>Acetobacteraceae</taxon>
        <taxon>Acetobacter</taxon>
    </lineage>
</organism>
<feature type="transmembrane region" description="Helical" evidence="7">
    <location>
        <begin position="95"/>
        <end position="114"/>
    </location>
</feature>
<evidence type="ECO:0000256" key="4">
    <source>
        <dbReference type="ARBA" id="ARBA00022692"/>
    </source>
</evidence>
<feature type="transmembrane region" description="Helical" evidence="7">
    <location>
        <begin position="434"/>
        <end position="451"/>
    </location>
</feature>
<accession>A0ABX0JY24</accession>
<proteinExistence type="predicted"/>
<dbReference type="InterPro" id="IPR006726">
    <property type="entry name" value="PHBA_efflux_AaeB/fusaric-R"/>
</dbReference>
<feature type="transmembrane region" description="Helical" evidence="7">
    <location>
        <begin position="46"/>
        <end position="66"/>
    </location>
</feature>
<comment type="subcellular location">
    <subcellularLocation>
        <location evidence="1">Cell membrane</location>
        <topology evidence="1">Multi-pass membrane protein</topology>
    </subcellularLocation>
</comment>
<feature type="transmembrane region" description="Helical" evidence="7">
    <location>
        <begin position="488"/>
        <end position="506"/>
    </location>
</feature>